<dbReference type="InterPro" id="IPR001304">
    <property type="entry name" value="C-type_lectin-like"/>
</dbReference>
<reference evidence="4" key="1">
    <citation type="submission" date="2014-01" db="EMBL/GenBank/DDBJ databases">
        <title>The Genome Sequence of Anopheles farauti FAR1 (V2).</title>
        <authorList>
            <consortium name="The Broad Institute Genomics Platform"/>
            <person name="Neafsey D.E."/>
            <person name="Besansky N."/>
            <person name="Howell P."/>
            <person name="Walton C."/>
            <person name="Young S.K."/>
            <person name="Zeng Q."/>
            <person name="Gargeya S."/>
            <person name="Fitzgerald M."/>
            <person name="Haas B."/>
            <person name="Abouelleil A."/>
            <person name="Allen A.W."/>
            <person name="Alvarado L."/>
            <person name="Arachchi H.M."/>
            <person name="Berlin A.M."/>
            <person name="Chapman S.B."/>
            <person name="Gainer-Dewar J."/>
            <person name="Goldberg J."/>
            <person name="Griggs A."/>
            <person name="Gujja S."/>
            <person name="Hansen M."/>
            <person name="Howarth C."/>
            <person name="Imamovic A."/>
            <person name="Ireland A."/>
            <person name="Larimer J."/>
            <person name="McCowan C."/>
            <person name="Murphy C."/>
            <person name="Pearson M."/>
            <person name="Poon T.W."/>
            <person name="Priest M."/>
            <person name="Roberts A."/>
            <person name="Saif S."/>
            <person name="Shea T."/>
            <person name="Sisk P."/>
            <person name="Sykes S."/>
            <person name="Wortman J."/>
            <person name="Nusbaum C."/>
            <person name="Birren B."/>
        </authorList>
    </citation>
    <scope>NUCLEOTIDE SEQUENCE [LARGE SCALE GENOMIC DNA]</scope>
    <source>
        <strain evidence="4">FAR1</strain>
    </source>
</reference>
<dbReference type="AlphaFoldDB" id="A0A182QPT8"/>
<evidence type="ECO:0000313" key="3">
    <source>
        <dbReference type="EnsemblMetazoa" id="AFAF014453-PA"/>
    </source>
</evidence>
<feature type="domain" description="C-type lectin" evidence="2">
    <location>
        <begin position="26"/>
        <end position="146"/>
    </location>
</feature>
<dbReference type="EnsemblMetazoa" id="AFAF014453-RA">
    <property type="protein sequence ID" value="AFAF014453-PA"/>
    <property type="gene ID" value="AFAF014453"/>
</dbReference>
<dbReference type="InterPro" id="IPR016187">
    <property type="entry name" value="CTDL_fold"/>
</dbReference>
<dbReference type="SUPFAM" id="SSF56436">
    <property type="entry name" value="C-type lectin-like"/>
    <property type="match status" value="1"/>
</dbReference>
<evidence type="ECO:0000313" key="4">
    <source>
        <dbReference type="Proteomes" id="UP000075886"/>
    </source>
</evidence>
<organism evidence="3 4">
    <name type="scientific">Anopheles farauti</name>
    <dbReference type="NCBI Taxonomy" id="69004"/>
    <lineage>
        <taxon>Eukaryota</taxon>
        <taxon>Metazoa</taxon>
        <taxon>Ecdysozoa</taxon>
        <taxon>Arthropoda</taxon>
        <taxon>Hexapoda</taxon>
        <taxon>Insecta</taxon>
        <taxon>Pterygota</taxon>
        <taxon>Neoptera</taxon>
        <taxon>Endopterygota</taxon>
        <taxon>Diptera</taxon>
        <taxon>Nematocera</taxon>
        <taxon>Culicoidea</taxon>
        <taxon>Culicidae</taxon>
        <taxon>Anophelinae</taxon>
        <taxon>Anopheles</taxon>
    </lineage>
</organism>
<dbReference type="STRING" id="69004.A0A182QPT8"/>
<protein>
    <recommendedName>
        <fullName evidence="2">C-type lectin domain-containing protein</fullName>
    </recommendedName>
</protein>
<evidence type="ECO:0000256" key="1">
    <source>
        <dbReference type="ARBA" id="ARBA00022734"/>
    </source>
</evidence>
<dbReference type="SMART" id="SM00034">
    <property type="entry name" value="CLECT"/>
    <property type="match status" value="1"/>
</dbReference>
<dbReference type="Gene3D" id="3.10.100.10">
    <property type="entry name" value="Mannose-Binding Protein A, subunit A"/>
    <property type="match status" value="1"/>
</dbReference>
<evidence type="ECO:0000259" key="2">
    <source>
        <dbReference type="PROSITE" id="PS50041"/>
    </source>
</evidence>
<dbReference type="PANTHER" id="PTHR22799:SF3">
    <property type="entry name" value="TETRANECTIN"/>
    <property type="match status" value="1"/>
</dbReference>
<dbReference type="EMBL" id="AXCN02001822">
    <property type="status" value="NOT_ANNOTATED_CDS"/>
    <property type="molecule type" value="Genomic_DNA"/>
</dbReference>
<dbReference type="VEuPathDB" id="VectorBase:AFAF014453"/>
<dbReference type="GO" id="GO:0005615">
    <property type="term" value="C:extracellular space"/>
    <property type="evidence" value="ECO:0007669"/>
    <property type="project" value="TreeGrafter"/>
</dbReference>
<keyword evidence="4" id="KW-1185">Reference proteome</keyword>
<name>A0A182QPT8_9DIPT</name>
<dbReference type="Pfam" id="PF00059">
    <property type="entry name" value="Lectin_C"/>
    <property type="match status" value="1"/>
</dbReference>
<accession>A0A182QPT8</accession>
<dbReference type="Proteomes" id="UP000075886">
    <property type="component" value="Unassembled WGS sequence"/>
</dbReference>
<dbReference type="InterPro" id="IPR016186">
    <property type="entry name" value="C-type_lectin-like/link_sf"/>
</dbReference>
<sequence>MKVGVIVLTAIAVVASNFCTTFALRYTVHNTEVTFYEAWVQCIGQGGYLAAPQVALQGDKIWDAVNKSGNTNKKYWLAGTDIGQDGAWIWISRNVPVGGVNGYINWASGFPEIGDTDANCMLLEKNRGTPKWVHTTCDDKNFYVCEYYSVN</sequence>
<dbReference type="PROSITE" id="PS50041">
    <property type="entry name" value="C_TYPE_LECTIN_2"/>
    <property type="match status" value="1"/>
</dbReference>
<dbReference type="GO" id="GO:0030246">
    <property type="term" value="F:carbohydrate binding"/>
    <property type="evidence" value="ECO:0007669"/>
    <property type="project" value="UniProtKB-KW"/>
</dbReference>
<proteinExistence type="predicted"/>
<reference evidence="3" key="2">
    <citation type="submission" date="2020-05" db="UniProtKB">
        <authorList>
            <consortium name="EnsemblMetazoa"/>
        </authorList>
    </citation>
    <scope>IDENTIFICATION</scope>
    <source>
        <strain evidence="3">FAR1</strain>
    </source>
</reference>
<dbReference type="CDD" id="cd00037">
    <property type="entry name" value="CLECT"/>
    <property type="match status" value="1"/>
</dbReference>
<keyword evidence="1" id="KW-0430">Lectin</keyword>
<dbReference type="InterPro" id="IPR051663">
    <property type="entry name" value="CLec_Tetranectin-domain"/>
</dbReference>
<dbReference type="PANTHER" id="PTHR22799">
    <property type="entry name" value="TETRANECTIN-RELATED"/>
    <property type="match status" value="1"/>
</dbReference>